<dbReference type="KEGG" id="xak:KIMC2_06900"/>
<keyword evidence="9" id="KW-1185">Reference proteome</keyword>
<evidence type="ECO:0000256" key="3">
    <source>
        <dbReference type="ARBA" id="ARBA00023002"/>
    </source>
</evidence>
<gene>
    <name evidence="8" type="ORF">KIMC2_06900</name>
</gene>
<feature type="binding site" evidence="5">
    <location>
        <position position="111"/>
    </location>
    <ligand>
        <name>substrate</name>
    </ligand>
</feature>
<dbReference type="Proteomes" id="UP001321804">
    <property type="component" value="Chromosome"/>
</dbReference>
<dbReference type="EMBL" id="AP026801">
    <property type="protein sequence ID" value="BDR56128.1"/>
    <property type="molecule type" value="Genomic_DNA"/>
</dbReference>
<dbReference type="SUPFAM" id="SSF51430">
    <property type="entry name" value="NAD(P)-linked oxidoreductase"/>
    <property type="match status" value="1"/>
</dbReference>
<dbReference type="CDD" id="cd19071">
    <property type="entry name" value="AKR_AKR1-5-like"/>
    <property type="match status" value="1"/>
</dbReference>
<evidence type="ECO:0000256" key="2">
    <source>
        <dbReference type="ARBA" id="ARBA00022857"/>
    </source>
</evidence>
<name>A0AAU9CY04_9LACO</name>
<dbReference type="Pfam" id="PF00248">
    <property type="entry name" value="Aldo_ket_red"/>
    <property type="match status" value="1"/>
</dbReference>
<dbReference type="PIRSF" id="PIRSF000097">
    <property type="entry name" value="AKR"/>
    <property type="match status" value="1"/>
</dbReference>
<proteinExistence type="inferred from homology"/>
<feature type="active site" description="Proton donor" evidence="4">
    <location>
        <position position="53"/>
    </location>
</feature>
<dbReference type="Gene3D" id="3.20.20.100">
    <property type="entry name" value="NADP-dependent oxidoreductase domain"/>
    <property type="match status" value="1"/>
</dbReference>
<evidence type="ECO:0000256" key="1">
    <source>
        <dbReference type="ARBA" id="ARBA00007905"/>
    </source>
</evidence>
<comment type="similarity">
    <text evidence="1">Belongs to the aldo/keto reductase family.</text>
</comment>
<reference evidence="8 9" key="1">
    <citation type="journal article" date="2023" name="Microbiol. Spectr.">
        <title>Symbiosis of Carpenter Bees with Uncharacterized Lactic Acid Bacteria Showing NAD Auxotrophy.</title>
        <authorList>
            <person name="Kawasaki S."/>
            <person name="Ozawa K."/>
            <person name="Mori T."/>
            <person name="Yamamoto A."/>
            <person name="Ito M."/>
            <person name="Ohkuma M."/>
            <person name="Sakamoto M."/>
            <person name="Matsutani M."/>
        </authorList>
    </citation>
    <scope>NUCLEOTIDE SEQUENCE [LARGE SCALE GENOMIC DNA]</scope>
    <source>
        <strain evidence="8 9">KimC2</strain>
    </source>
</reference>
<dbReference type="PANTHER" id="PTHR43827:SF3">
    <property type="entry name" value="NADP-DEPENDENT OXIDOREDUCTASE DOMAIN-CONTAINING PROTEIN"/>
    <property type="match status" value="1"/>
</dbReference>
<feature type="domain" description="NADP-dependent oxidoreductase" evidence="7">
    <location>
        <begin position="19"/>
        <end position="268"/>
    </location>
</feature>
<dbReference type="InterPro" id="IPR036812">
    <property type="entry name" value="NAD(P)_OxRdtase_dom_sf"/>
</dbReference>
<keyword evidence="2" id="KW-0521">NADP</keyword>
<organism evidence="8 9">
    <name type="scientific">Xylocopilactobacillus apis</name>
    <dbReference type="NCBI Taxonomy" id="2932183"/>
    <lineage>
        <taxon>Bacteria</taxon>
        <taxon>Bacillati</taxon>
        <taxon>Bacillota</taxon>
        <taxon>Bacilli</taxon>
        <taxon>Lactobacillales</taxon>
        <taxon>Lactobacillaceae</taxon>
        <taxon>Xylocopilactobacillus</taxon>
    </lineage>
</organism>
<evidence type="ECO:0000256" key="4">
    <source>
        <dbReference type="PIRSR" id="PIRSR000097-1"/>
    </source>
</evidence>
<keyword evidence="3" id="KW-0560">Oxidoreductase</keyword>
<dbReference type="InterPro" id="IPR023210">
    <property type="entry name" value="NADP_OxRdtase_dom"/>
</dbReference>
<dbReference type="RefSeq" id="WP_317697992.1">
    <property type="nucleotide sequence ID" value="NZ_AP026801.1"/>
</dbReference>
<dbReference type="AlphaFoldDB" id="A0AAU9CY04"/>
<dbReference type="PRINTS" id="PR00069">
    <property type="entry name" value="ALDKETRDTASE"/>
</dbReference>
<protein>
    <submittedName>
        <fullName evidence="8">2,5-diketo-D-gluconic acid reductase</fullName>
    </submittedName>
</protein>
<feature type="site" description="Lowers pKa of active site Tyr" evidence="6">
    <location>
        <position position="78"/>
    </location>
</feature>
<dbReference type="GO" id="GO:0016616">
    <property type="term" value="F:oxidoreductase activity, acting on the CH-OH group of donors, NAD or NADP as acceptor"/>
    <property type="evidence" value="ECO:0007669"/>
    <property type="project" value="UniProtKB-ARBA"/>
</dbReference>
<dbReference type="FunFam" id="3.20.20.100:FF:000002">
    <property type="entry name" value="2,5-diketo-D-gluconic acid reductase A"/>
    <property type="match status" value="1"/>
</dbReference>
<evidence type="ECO:0000313" key="9">
    <source>
        <dbReference type="Proteomes" id="UP001321804"/>
    </source>
</evidence>
<accession>A0AAU9CY04</accession>
<dbReference type="InterPro" id="IPR020471">
    <property type="entry name" value="AKR"/>
</dbReference>
<evidence type="ECO:0000259" key="7">
    <source>
        <dbReference type="Pfam" id="PF00248"/>
    </source>
</evidence>
<dbReference type="InterPro" id="IPR018170">
    <property type="entry name" value="Aldo/ket_reductase_CS"/>
</dbReference>
<dbReference type="PANTHER" id="PTHR43827">
    <property type="entry name" value="2,5-DIKETO-D-GLUCONIC ACID REDUCTASE"/>
    <property type="match status" value="1"/>
</dbReference>
<evidence type="ECO:0000313" key="8">
    <source>
        <dbReference type="EMBL" id="BDR56128.1"/>
    </source>
</evidence>
<dbReference type="PROSITE" id="PS00798">
    <property type="entry name" value="ALDOKETO_REDUCTASE_1"/>
    <property type="match status" value="1"/>
</dbReference>
<evidence type="ECO:0000256" key="5">
    <source>
        <dbReference type="PIRSR" id="PIRSR000097-2"/>
    </source>
</evidence>
<evidence type="ECO:0000256" key="6">
    <source>
        <dbReference type="PIRSR" id="PIRSR000097-3"/>
    </source>
</evidence>
<dbReference type="PROSITE" id="PS00062">
    <property type="entry name" value="ALDOKETO_REDUCTASE_2"/>
    <property type="match status" value="1"/>
</dbReference>
<sequence length="282" mass="31721">MTLLTDTFTLNNGIKIPQVGFGTWEIPDGEEAYNSTKWALEAGYRHIDTALVYENEKSVGKAIKDSGIPRSEVFITTKQPAENKSYDQALKDFDQSLKNLGIDYVDLYLIHAPWPWDLAGKRYNQENLDVWKAFTEIYQSGRAKAVGVSNFDVIDLQNILDNSKLKPAVNQIQYYIGFTEPKISKFCKDNDILVEAYSPLATGKMLNNPQVKEIAAKYGVTTAQLALRFVLENGVLPLPRSTKKDHIVDNTNLNFQIDAEDLSTLNSLKDTASNMYHNETQG</sequence>